<evidence type="ECO:0000313" key="2">
    <source>
        <dbReference type="EMBL" id="PAN13659.2"/>
    </source>
</evidence>
<proteinExistence type="predicted"/>
<sequence>MAFLSRRRAPPAMAVPSRCSKCSKSRSPLRSSAVPRSLAGAPPRSPPAARAQGAAPFPVGSSEEKLPGRPASKSSGEERAPISGARPHLRRPRPTVSLPRGHPASALPPSPASHSVSPPPSVGRR</sequence>
<dbReference type="Gramene" id="PAN13659">
    <property type="protein sequence ID" value="PAN13659"/>
    <property type="gene ID" value="PAHAL_2G410600"/>
</dbReference>
<accession>A0A2S3H1Y5</accession>
<feature type="region of interest" description="Disordered" evidence="1">
    <location>
        <begin position="1"/>
        <end position="125"/>
    </location>
</feature>
<protein>
    <submittedName>
        <fullName evidence="2">Uncharacterized protein</fullName>
    </submittedName>
</protein>
<dbReference type="Proteomes" id="UP000243499">
    <property type="component" value="Chromosome 2"/>
</dbReference>
<dbReference type="EMBL" id="CM008047">
    <property type="protein sequence ID" value="PAN13659.2"/>
    <property type="molecule type" value="Genomic_DNA"/>
</dbReference>
<feature type="compositionally biased region" description="Pro residues" evidence="1">
    <location>
        <begin position="106"/>
        <end position="125"/>
    </location>
</feature>
<dbReference type="AlphaFoldDB" id="A0A2S3H1Y5"/>
<evidence type="ECO:0000256" key="1">
    <source>
        <dbReference type="SAM" id="MobiDB-lite"/>
    </source>
</evidence>
<gene>
    <name evidence="2" type="ORF">PAHAL_2G410600</name>
</gene>
<reference evidence="2" key="1">
    <citation type="submission" date="2018-04" db="EMBL/GenBank/DDBJ databases">
        <title>WGS assembly of Panicum hallii.</title>
        <authorList>
            <person name="Lovell J."/>
            <person name="Jenkins J."/>
            <person name="Lowry D."/>
            <person name="Mamidi S."/>
            <person name="Sreedasyam A."/>
            <person name="Weng X."/>
            <person name="Barry K."/>
            <person name="Bonette J."/>
            <person name="Campitelli B."/>
            <person name="Daum C."/>
            <person name="Gordon S."/>
            <person name="Gould B."/>
            <person name="Lipzen A."/>
            <person name="Macqueen A."/>
            <person name="Palacio-Mejia J."/>
            <person name="Plott C."/>
            <person name="Shakirov E."/>
            <person name="Shu S."/>
            <person name="Yoshinaga Y."/>
            <person name="Zane M."/>
            <person name="Rokhsar D."/>
            <person name="Grimwood J."/>
            <person name="Schmutz J."/>
            <person name="Juenger T."/>
        </authorList>
    </citation>
    <scope>NUCLEOTIDE SEQUENCE [LARGE SCALE GENOMIC DNA]</scope>
    <source>
        <strain evidence="2">FIL2</strain>
    </source>
</reference>
<feature type="compositionally biased region" description="Low complexity" evidence="1">
    <location>
        <begin position="16"/>
        <end position="58"/>
    </location>
</feature>
<organism evidence="2">
    <name type="scientific">Panicum hallii</name>
    <dbReference type="NCBI Taxonomy" id="206008"/>
    <lineage>
        <taxon>Eukaryota</taxon>
        <taxon>Viridiplantae</taxon>
        <taxon>Streptophyta</taxon>
        <taxon>Embryophyta</taxon>
        <taxon>Tracheophyta</taxon>
        <taxon>Spermatophyta</taxon>
        <taxon>Magnoliopsida</taxon>
        <taxon>Liliopsida</taxon>
        <taxon>Poales</taxon>
        <taxon>Poaceae</taxon>
        <taxon>PACMAD clade</taxon>
        <taxon>Panicoideae</taxon>
        <taxon>Panicodae</taxon>
        <taxon>Paniceae</taxon>
        <taxon>Panicinae</taxon>
        <taxon>Panicum</taxon>
        <taxon>Panicum sect. Panicum</taxon>
    </lineage>
</organism>
<name>A0A2S3H1Y5_9POAL</name>